<dbReference type="OrthoDB" id="7857346at2"/>
<dbReference type="AlphaFoldDB" id="A0A1M7ALW2"/>
<protein>
    <submittedName>
        <fullName evidence="1">Uncharacterized protein</fullName>
    </submittedName>
</protein>
<gene>
    <name evidence="1" type="ORF">SAMN05444272_0581</name>
</gene>
<dbReference type="EMBL" id="FRBW01000001">
    <property type="protein sequence ID" value="SHL43496.1"/>
    <property type="molecule type" value="Genomic_DNA"/>
</dbReference>
<name>A0A1M7ALW2_9HYPH</name>
<dbReference type="Proteomes" id="UP000186002">
    <property type="component" value="Unassembled WGS sequence"/>
</dbReference>
<keyword evidence="2" id="KW-1185">Reference proteome</keyword>
<reference evidence="1 2" key="1">
    <citation type="submission" date="2016-11" db="EMBL/GenBank/DDBJ databases">
        <authorList>
            <person name="Jaros S."/>
            <person name="Januszkiewicz K."/>
            <person name="Wedrychowicz H."/>
        </authorList>
    </citation>
    <scope>NUCLEOTIDE SEQUENCE [LARGE SCALE GENOMIC DNA]</scope>
    <source>
        <strain evidence="1 2">DSM 22153</strain>
    </source>
</reference>
<proteinExistence type="predicted"/>
<sequence>MSQHPFLPQADSLSRISREALSSADDTSFIHAAETCVLTRLKTLRIFGGLPLQKREMSEEERLSRLKALLSYWANGCPFVIDEQLFADVANRRRRA</sequence>
<dbReference type="RefSeq" id="WP_073008565.1">
    <property type="nucleotide sequence ID" value="NZ_FRBW01000001.1"/>
</dbReference>
<organism evidence="1 2">
    <name type="scientific">Roseibium suaedae</name>
    <dbReference type="NCBI Taxonomy" id="735517"/>
    <lineage>
        <taxon>Bacteria</taxon>
        <taxon>Pseudomonadati</taxon>
        <taxon>Pseudomonadota</taxon>
        <taxon>Alphaproteobacteria</taxon>
        <taxon>Hyphomicrobiales</taxon>
        <taxon>Stappiaceae</taxon>
        <taxon>Roseibium</taxon>
    </lineage>
</organism>
<evidence type="ECO:0000313" key="2">
    <source>
        <dbReference type="Proteomes" id="UP000186002"/>
    </source>
</evidence>
<accession>A0A1M7ALW2</accession>
<evidence type="ECO:0000313" key="1">
    <source>
        <dbReference type="EMBL" id="SHL43496.1"/>
    </source>
</evidence>